<dbReference type="Proteomes" id="UP000321922">
    <property type="component" value="Unassembled WGS sequence"/>
</dbReference>
<protein>
    <recommendedName>
        <fullName evidence="1">DUF2169 domain-containing protein</fullName>
    </recommendedName>
</protein>
<dbReference type="RefSeq" id="WP_039982848.1">
    <property type="nucleotide sequence ID" value="NZ_BAOJ01000140.1"/>
</dbReference>
<evidence type="ECO:0000259" key="1">
    <source>
        <dbReference type="Pfam" id="PF09937"/>
    </source>
</evidence>
<dbReference type="InterPro" id="IPR018683">
    <property type="entry name" value="DUF2169"/>
</dbReference>
<feature type="domain" description="DUF2169" evidence="1">
    <location>
        <begin position="24"/>
        <end position="302"/>
    </location>
</feature>
<evidence type="ECO:0000313" key="2">
    <source>
        <dbReference type="EMBL" id="GEM75144.1"/>
    </source>
</evidence>
<dbReference type="OrthoDB" id="237820at2"/>
<organism evidence="2 3">
    <name type="scientific">Vibrio sagamiensis NBRC 104589</name>
    <dbReference type="NCBI Taxonomy" id="1219064"/>
    <lineage>
        <taxon>Bacteria</taxon>
        <taxon>Pseudomonadati</taxon>
        <taxon>Pseudomonadota</taxon>
        <taxon>Gammaproteobacteria</taxon>
        <taxon>Vibrionales</taxon>
        <taxon>Vibrionaceae</taxon>
        <taxon>Vibrio</taxon>
    </lineage>
</organism>
<evidence type="ECO:0000313" key="3">
    <source>
        <dbReference type="Proteomes" id="UP000321922"/>
    </source>
</evidence>
<dbReference type="AlphaFoldDB" id="A0A511QCW3"/>
<name>A0A511QCW3_9VIBR</name>
<comment type="caution">
    <text evidence="2">The sequence shown here is derived from an EMBL/GenBank/DDBJ whole genome shotgun (WGS) entry which is preliminary data.</text>
</comment>
<accession>A0A511QCW3</accession>
<proteinExistence type="predicted"/>
<gene>
    <name evidence="2" type="ORF">VSA01S_12560</name>
</gene>
<reference evidence="2 3" key="1">
    <citation type="submission" date="2019-07" db="EMBL/GenBank/DDBJ databases">
        <title>Whole genome shotgun sequence of Vibrio sagamiensis NBRC 104589.</title>
        <authorList>
            <person name="Hosoyama A."/>
            <person name="Uohara A."/>
            <person name="Ohji S."/>
            <person name="Ichikawa N."/>
        </authorList>
    </citation>
    <scope>NUCLEOTIDE SEQUENCE [LARGE SCALE GENOMIC DNA]</scope>
    <source>
        <strain evidence="2 3">NBRC 104589</strain>
    </source>
</reference>
<dbReference type="Pfam" id="PF09937">
    <property type="entry name" value="DUF2169"/>
    <property type="match status" value="1"/>
</dbReference>
<keyword evidence="3" id="KW-1185">Reference proteome</keyword>
<sequence length="330" mass="37057">MQLWDIEPHPQLSLKGRFQRNEQGEEVWVVVGKQTWQFNDGQWQNLVDCEIFDGPQYLGEEGFSALKVDHEFAFFKENTDVLIHGKARSYGKKPVTYQECRVLLDGHIDKTIAVHGERVWVEHGGSITVSLPLAFIEKDIDYTCAVGGGFDNRIGGGVAESTIELLQQKVPSIFYLGETWSPSSSQARVAGFGAIPPFFAQRQKLAGTFDQDWLENRKPILPLDFDVKFNQSAPQDQQCKGYVSGGERLMMSGFCHNDTIAFRIPDEKYIAIATFKDGQEQAAMPVYTIFADTETKQISLSYTAVFPCQGREHLLVSTEVKSQSKDAIDV</sequence>
<dbReference type="EMBL" id="BJXJ01000009">
    <property type="protein sequence ID" value="GEM75144.1"/>
    <property type="molecule type" value="Genomic_DNA"/>
</dbReference>